<dbReference type="AlphaFoldDB" id="A0ABD2JNJ7"/>
<evidence type="ECO:0000313" key="3">
    <source>
        <dbReference type="Proteomes" id="UP001620626"/>
    </source>
</evidence>
<evidence type="ECO:0000259" key="1">
    <source>
        <dbReference type="PROSITE" id="PS50097"/>
    </source>
</evidence>
<accession>A0ABD2JNJ7</accession>
<protein>
    <recommendedName>
        <fullName evidence="1">BTB domain-containing protein</fullName>
    </recommendedName>
</protein>
<feature type="domain" description="BTB" evidence="1">
    <location>
        <begin position="143"/>
        <end position="212"/>
    </location>
</feature>
<dbReference type="PANTHER" id="PTHR22744">
    <property type="entry name" value="HELIX LOOP HELIX PROTEIN 21-RELATED"/>
    <property type="match status" value="1"/>
</dbReference>
<dbReference type="CDD" id="cd18186">
    <property type="entry name" value="BTB_POZ_ZBTB_KLHL-like"/>
    <property type="match status" value="1"/>
</dbReference>
<dbReference type="Proteomes" id="UP001620626">
    <property type="component" value="Unassembled WGS sequence"/>
</dbReference>
<dbReference type="Gene3D" id="3.30.710.10">
    <property type="entry name" value="Potassium Channel Kv1.1, Chain A"/>
    <property type="match status" value="1"/>
</dbReference>
<dbReference type="Pfam" id="PF00651">
    <property type="entry name" value="BTB"/>
    <property type="match status" value="1"/>
</dbReference>
<comment type="caution">
    <text evidence="2">The sequence shown here is derived from an EMBL/GenBank/DDBJ whole genome shotgun (WGS) entry which is preliminary data.</text>
</comment>
<name>A0ABD2JNJ7_9BILA</name>
<dbReference type="EMBL" id="JBICBT010000928">
    <property type="protein sequence ID" value="KAL3092178.1"/>
    <property type="molecule type" value="Genomic_DNA"/>
</dbReference>
<dbReference type="PANTHER" id="PTHR22744:SF14">
    <property type="entry name" value="BTB DOMAIN-CONTAINING PROTEIN-RELATED"/>
    <property type="match status" value="1"/>
</dbReference>
<dbReference type="InterPro" id="IPR000210">
    <property type="entry name" value="BTB/POZ_dom"/>
</dbReference>
<dbReference type="PROSITE" id="PS50097">
    <property type="entry name" value="BTB"/>
    <property type="match status" value="1"/>
</dbReference>
<sequence length="306" mass="35327">MEIFDDFIVVDEKAFTDISVHKSSYCRKCSWGEADQNNAKFHEVTQFASLEFQINNFNKTFKINDIGNAFESDVPLAQIVVWGWYSSESAQQVIKQTELLKMGGNLQFDFSNAYSFSIVIRILKKREKDGDKNPFPSLSSTDDDLTVQIGDKTITVSASRLMAQSPMIHAMLNTEMREKQQKSLTLDKLDINMEQFIEFLEAIPTSNIQTPTFPNPNNVLMLLKLADFFQVDWLKKRCETHLINCVEIPLIDRFLLIEQFGLSHLKNYFLRLNAFKLRAFFKSNHKQLSSFANKELLAEFVFKLAD</sequence>
<gene>
    <name evidence="2" type="ORF">niasHT_026730</name>
</gene>
<organism evidence="2 3">
    <name type="scientific">Heterodera trifolii</name>
    <dbReference type="NCBI Taxonomy" id="157864"/>
    <lineage>
        <taxon>Eukaryota</taxon>
        <taxon>Metazoa</taxon>
        <taxon>Ecdysozoa</taxon>
        <taxon>Nematoda</taxon>
        <taxon>Chromadorea</taxon>
        <taxon>Rhabditida</taxon>
        <taxon>Tylenchina</taxon>
        <taxon>Tylenchomorpha</taxon>
        <taxon>Tylenchoidea</taxon>
        <taxon>Heteroderidae</taxon>
        <taxon>Heteroderinae</taxon>
        <taxon>Heterodera</taxon>
    </lineage>
</organism>
<proteinExistence type="predicted"/>
<keyword evidence="3" id="KW-1185">Reference proteome</keyword>
<reference evidence="2 3" key="1">
    <citation type="submission" date="2024-10" db="EMBL/GenBank/DDBJ databases">
        <authorList>
            <person name="Kim D."/>
        </authorList>
    </citation>
    <scope>NUCLEOTIDE SEQUENCE [LARGE SCALE GENOMIC DNA]</scope>
    <source>
        <strain evidence="2">BH-2024</strain>
    </source>
</reference>
<evidence type="ECO:0000313" key="2">
    <source>
        <dbReference type="EMBL" id="KAL3092178.1"/>
    </source>
</evidence>
<dbReference type="InterPro" id="IPR011333">
    <property type="entry name" value="SKP1/BTB/POZ_sf"/>
</dbReference>
<dbReference type="SMART" id="SM00225">
    <property type="entry name" value="BTB"/>
    <property type="match status" value="1"/>
</dbReference>
<dbReference type="SUPFAM" id="SSF54695">
    <property type="entry name" value="POZ domain"/>
    <property type="match status" value="1"/>
</dbReference>